<keyword evidence="1" id="KW-0812">Transmembrane</keyword>
<dbReference type="PATRIC" id="fig|1671680.3.peg.1024"/>
<reference evidence="2 4" key="1">
    <citation type="submission" date="2015-08" db="EMBL/GenBank/DDBJ databases">
        <title>Draft Genome Sequence of Rathayibacter sp. Strain VKM Ac-2596 Isolated from Leaf Gall Induced by Plant-Parasitic Nematodes.</title>
        <authorList>
            <person name="Vasilenko O.V."/>
            <person name="Starodumova I.P."/>
            <person name="Tarlachkov S.V."/>
            <person name="Dorofeeva L.V."/>
            <person name="Evtushenko L.I."/>
        </authorList>
    </citation>
    <scope>NUCLEOTIDE SEQUENCE [LARGE SCALE GENOMIC DNA]</scope>
    <source>
        <strain evidence="2 4">VKM Ac-2596</strain>
    </source>
</reference>
<evidence type="ECO:0000313" key="5">
    <source>
        <dbReference type="Proteomes" id="UP000465031"/>
    </source>
</evidence>
<dbReference type="Proteomes" id="UP000076717">
    <property type="component" value="Unassembled WGS sequence"/>
</dbReference>
<dbReference type="RefSeq" id="WP_068209119.1">
    <property type="nucleotide sequence ID" value="NZ_CP047186.1"/>
</dbReference>
<reference evidence="5" key="3">
    <citation type="submission" date="2019-12" db="EMBL/GenBank/DDBJ databases">
        <title>Complete and draft genome sequences of new strains and members of some known species of the genus Rathayibacter isolated from plants.</title>
        <authorList>
            <person name="Tarlachkov S.V."/>
            <person name="Starodumova I.P."/>
            <person name="Dorofeeva L.V."/>
            <person name="Prisyazhnaya N.V."/>
            <person name="Leyn S."/>
            <person name="Zlamal J."/>
            <person name="Elan M."/>
            <person name="Osterman A.L."/>
            <person name="Nadler S."/>
            <person name="Subbotin S.A."/>
            <person name="Evtushenko L.I."/>
        </authorList>
    </citation>
    <scope>NUCLEOTIDE SEQUENCE [LARGE SCALE GENOMIC DNA]</scope>
    <source>
        <strain evidence="5">VKM Ac-2761</strain>
    </source>
</reference>
<dbReference type="AlphaFoldDB" id="A0A168G875"/>
<name>A0A168G875_9MICO</name>
<dbReference type="KEGG" id="rte:GSU10_07790"/>
<dbReference type="EMBL" id="LIIN01000022">
    <property type="protein sequence ID" value="KZX21872.1"/>
    <property type="molecule type" value="Genomic_DNA"/>
</dbReference>
<protein>
    <submittedName>
        <fullName evidence="2">Uncharacterized protein</fullName>
    </submittedName>
</protein>
<gene>
    <name evidence="2" type="ORF">ACH61_00977</name>
    <name evidence="3" type="ORF">GSU10_07790</name>
</gene>
<reference evidence="3" key="2">
    <citation type="submission" date="2019-12" db="EMBL/GenBank/DDBJ databases">
        <title>Complete and Draft Genome Sequences of New Strains and Members of Some Known Species of the Genus Rathayibacter isolated from Plants.</title>
        <authorList>
            <person name="Tarlachkov S.V."/>
            <person name="Starodumova I.P."/>
            <person name="Dorofeeva L.V."/>
            <person name="Prisyazhnaya N.V."/>
            <person name="Leyn S.A."/>
            <person name="Zlamal J.E."/>
            <person name="Elane M.L."/>
            <person name="Osterman A.L."/>
            <person name="Nadler S.A."/>
            <person name="Subbotin S.A."/>
            <person name="Evtushenko L.I."/>
        </authorList>
    </citation>
    <scope>NUCLEOTIDE SEQUENCE</scope>
    <source>
        <strain evidence="3">VKM Ac-2761</strain>
    </source>
</reference>
<dbReference type="Proteomes" id="UP000465031">
    <property type="component" value="Chromosome"/>
</dbReference>
<evidence type="ECO:0000313" key="4">
    <source>
        <dbReference type="Proteomes" id="UP000076717"/>
    </source>
</evidence>
<proteinExistence type="predicted"/>
<evidence type="ECO:0000313" key="2">
    <source>
        <dbReference type="EMBL" id="KZX21872.1"/>
    </source>
</evidence>
<evidence type="ECO:0000256" key="1">
    <source>
        <dbReference type="SAM" id="Phobius"/>
    </source>
</evidence>
<keyword evidence="1" id="KW-1133">Transmembrane helix</keyword>
<accession>A0A168G875</accession>
<organism evidence="2 4">
    <name type="scientific">Rathayibacter tanaceti</name>
    <dbReference type="NCBI Taxonomy" id="1671680"/>
    <lineage>
        <taxon>Bacteria</taxon>
        <taxon>Bacillati</taxon>
        <taxon>Actinomycetota</taxon>
        <taxon>Actinomycetes</taxon>
        <taxon>Micrococcales</taxon>
        <taxon>Microbacteriaceae</taxon>
        <taxon>Rathayibacter</taxon>
    </lineage>
</organism>
<keyword evidence="4" id="KW-1185">Reference proteome</keyword>
<dbReference type="OrthoDB" id="5149460at2"/>
<feature type="transmembrane region" description="Helical" evidence="1">
    <location>
        <begin position="23"/>
        <end position="42"/>
    </location>
</feature>
<sequence>MSLATTVLAEAAAHAELPFPPIVFGLIAAVAFTALGFVTWSYRDVANRHSHKTGAGSHDQHGHGH</sequence>
<keyword evidence="1" id="KW-0472">Membrane</keyword>
<dbReference type="EMBL" id="CP047186">
    <property type="protein sequence ID" value="QHC55552.1"/>
    <property type="molecule type" value="Genomic_DNA"/>
</dbReference>
<evidence type="ECO:0000313" key="3">
    <source>
        <dbReference type="EMBL" id="QHC55552.1"/>
    </source>
</evidence>